<name>A0ABP2Z189_9GAMM</name>
<evidence type="ECO:0000313" key="3">
    <source>
        <dbReference type="EMBL" id="ESE39844.1"/>
    </source>
</evidence>
<accession>A0ABP2Z189</accession>
<organism evidence="3 4">
    <name type="scientific">Shewanella decolorationis S12</name>
    <dbReference type="NCBI Taxonomy" id="1353536"/>
    <lineage>
        <taxon>Bacteria</taxon>
        <taxon>Pseudomonadati</taxon>
        <taxon>Pseudomonadota</taxon>
        <taxon>Gammaproteobacteria</taxon>
        <taxon>Alteromonadales</taxon>
        <taxon>Shewanellaceae</taxon>
        <taxon>Shewanella</taxon>
    </lineage>
</organism>
<feature type="region of interest" description="Disordered" evidence="1">
    <location>
        <begin position="118"/>
        <end position="141"/>
    </location>
</feature>
<feature type="chain" id="PRO_5046455820" evidence="2">
    <location>
        <begin position="20"/>
        <end position="141"/>
    </location>
</feature>
<reference evidence="3 4" key="1">
    <citation type="journal article" date="2013" name="Genome Announc.">
        <title>Draft Genome Sequence of Shewanella decolorationis S12, a Dye-Degrading Bacterium Isolated from a Wastewater Treatment Plant.</title>
        <authorList>
            <person name="Xu M."/>
            <person name="Fang Y."/>
            <person name="Liu J."/>
            <person name="Chen X."/>
            <person name="Sun G."/>
            <person name="Guo J."/>
            <person name="Hua Z."/>
            <person name="Tu Q."/>
            <person name="Wu L."/>
            <person name="Zhou J."/>
            <person name="Liu X."/>
        </authorList>
    </citation>
    <scope>NUCLEOTIDE SEQUENCE [LARGE SCALE GENOMIC DNA]</scope>
    <source>
        <strain evidence="3 4">S12</strain>
    </source>
</reference>
<dbReference type="RefSeq" id="WP_023268897.1">
    <property type="nucleotide sequence ID" value="NZ_AXZL01000076.1"/>
</dbReference>
<dbReference type="Proteomes" id="UP000017548">
    <property type="component" value="Unassembled WGS sequence"/>
</dbReference>
<feature type="signal peptide" evidence="2">
    <location>
        <begin position="1"/>
        <end position="19"/>
    </location>
</feature>
<keyword evidence="4" id="KW-1185">Reference proteome</keyword>
<keyword evidence="2" id="KW-0732">Signal</keyword>
<gene>
    <name evidence="3" type="ORF">SHD_4053</name>
</gene>
<evidence type="ECO:0000256" key="2">
    <source>
        <dbReference type="SAM" id="SignalP"/>
    </source>
</evidence>
<evidence type="ECO:0000256" key="1">
    <source>
        <dbReference type="SAM" id="MobiDB-lite"/>
    </source>
</evidence>
<evidence type="ECO:0000313" key="4">
    <source>
        <dbReference type="Proteomes" id="UP000017548"/>
    </source>
</evidence>
<dbReference type="InterPro" id="IPR025294">
    <property type="entry name" value="DUF4156"/>
</dbReference>
<dbReference type="EMBL" id="AXZL01000076">
    <property type="protein sequence ID" value="ESE39844.1"/>
    <property type="molecule type" value="Genomic_DNA"/>
</dbReference>
<keyword evidence="3" id="KW-0449">Lipoprotein</keyword>
<protein>
    <submittedName>
        <fullName evidence="3">Outer membrane lipoprotein</fullName>
    </submittedName>
</protein>
<sequence length="141" mass="15573">MNFRTILLLLLGINLTACVTFPTEESAQVKILWENSVAIENCTYKGTVIGSQGHFYDYWLHSDRDMVWGTLNELRIKGHALGADTVYLYQPFKFLGSVTMMGNAYQCAEAHASEAQASEDKASKTLDSASLPSQIKTASSQ</sequence>
<proteinExistence type="predicted"/>
<comment type="caution">
    <text evidence="3">The sequence shown here is derived from an EMBL/GenBank/DDBJ whole genome shotgun (WGS) entry which is preliminary data.</text>
</comment>
<feature type="compositionally biased region" description="Polar residues" evidence="1">
    <location>
        <begin position="125"/>
        <end position="141"/>
    </location>
</feature>
<dbReference type="Pfam" id="PF13698">
    <property type="entry name" value="DUF4156"/>
    <property type="match status" value="1"/>
</dbReference>